<evidence type="ECO:0000259" key="4">
    <source>
        <dbReference type="PROSITE" id="PS51782"/>
    </source>
</evidence>
<dbReference type="PROSITE" id="PS51782">
    <property type="entry name" value="LYSM"/>
    <property type="match status" value="1"/>
</dbReference>
<evidence type="ECO:0000256" key="2">
    <source>
        <dbReference type="SAM" id="Phobius"/>
    </source>
</evidence>
<protein>
    <recommendedName>
        <fullName evidence="4">LysM domain-containing protein</fullName>
    </recommendedName>
</protein>
<dbReference type="CDD" id="cd00118">
    <property type="entry name" value="LysM"/>
    <property type="match status" value="1"/>
</dbReference>
<dbReference type="Gene3D" id="3.10.350.10">
    <property type="entry name" value="LysM domain"/>
    <property type="match status" value="2"/>
</dbReference>
<feature type="region of interest" description="Disordered" evidence="1">
    <location>
        <begin position="306"/>
        <end position="398"/>
    </location>
</feature>
<feature type="compositionally biased region" description="Pro residues" evidence="1">
    <location>
        <begin position="319"/>
        <end position="329"/>
    </location>
</feature>
<feature type="transmembrane region" description="Helical" evidence="2">
    <location>
        <begin position="96"/>
        <end position="116"/>
    </location>
</feature>
<sequence>MLRICKAAASVLAIAALLLGVPAVLLAAGTNPWSAAIWAKENLWAVDYGNTVLLGALTLAGWIAWATCVQGFAAALLDTLTGGRRTLPAIGVQRAVFTFLLGAVITSSTTATWAAASHNGWQPRPAAVAVALAGTAEATSSPVGDQGPVVHQGPGAQDPSTVIHTVVRGEHILDLAERYYGHAQAYTRIVEANSGVTQPDGRALQPGSTRIYPGWQLRIPHATPTTDAGQQVATDAGTITLVAAGRSYDVHVHRGDNLYKIAQQWLGDGDRWPEIYQLNKHRHFDDGRTLNNPRLIFAGWTLDLPDDAQPPAGHTNPKPTTPATPPVEPAQPSKPAEPTLPATPAPTHPAPTPSGPATPPTDDGVITTTAAPQSPSTSTPSKSAQQPAPATSRPGIDLPGGGWVDAGLAAALATAAAAVWAHRNRRYRRLAGVSRRRRDADLPAVSALVKHVRARLAPTFGPRGARPATTPVADEVASWVSDLRPTGEPGDLTGADHDSSALIDSDWQPAPDREIIAEQQTPPQVEPADVVKVEPGPATPVAPSTDGEHAQVWPTAGLGLTGPGALAAARGLLVSALASGSPDDPQARTEVIIPASTLASLLGAAAVQVPNTTSRLIVTNDLVTALEELEAHALYRARLCQEYEAVSIAQFRTEQPDREFVPPLVLITDVTGEADSTRLEWSLAAHYRLDVHGVICGDWPRGDTIQVAADGTTTPAVGIRYGERHRNGHPADLGRLTVLDEAQTLEMLLTLIEAQTGTPAPRPPADTIPDSDDARLTEDDPRRLDETAASGQDQPAEVPDVADTSAESSAGPDDVGAEDTDHGDAAEPATSMPADTRQPLPVKLTVLGTDAPLDYTGSREYRSRVRELLTYLIASGGTAHEDTLFEDLLPDVTYKAARDQINVASSLLRNILGEVAGVPAKRFVVRNSTAHAVQLGPQELLDVDLWRMRDLVGQAKTAGNSITRTRLLRQAVDTYTGELAAGADYPWVDLYRERTRRDYIDAVLAFTDELVDDPAQILRVVRPAIGACPYAEALYQKAMKAMAALGDADGIRALRRTMNKAMEELGVEAEEDTRQLATKLLADLTGRRRP</sequence>
<name>A0A8J3FK35_9ACTN</name>
<dbReference type="Pfam" id="PF01476">
    <property type="entry name" value="LysM"/>
    <property type="match status" value="1"/>
</dbReference>
<dbReference type="InterPro" id="IPR036779">
    <property type="entry name" value="LysM_dom_sf"/>
</dbReference>
<dbReference type="Proteomes" id="UP000662200">
    <property type="component" value="Unassembled WGS sequence"/>
</dbReference>
<dbReference type="PANTHER" id="PTHR34700">
    <property type="entry name" value="POTASSIUM BINDING PROTEIN KBP"/>
    <property type="match status" value="1"/>
</dbReference>
<feature type="compositionally biased region" description="Basic and acidic residues" evidence="1">
    <location>
        <begin position="772"/>
        <end position="786"/>
    </location>
</feature>
<dbReference type="Pfam" id="PF03704">
    <property type="entry name" value="BTAD"/>
    <property type="match status" value="1"/>
</dbReference>
<feature type="signal peptide" evidence="3">
    <location>
        <begin position="1"/>
        <end position="27"/>
    </location>
</feature>
<feature type="compositionally biased region" description="Low complexity" evidence="1">
    <location>
        <begin position="367"/>
        <end position="387"/>
    </location>
</feature>
<evidence type="ECO:0000256" key="3">
    <source>
        <dbReference type="SAM" id="SignalP"/>
    </source>
</evidence>
<reference evidence="5" key="1">
    <citation type="journal article" date="2014" name="Int. J. Syst. Evol. Microbiol.">
        <title>Complete genome sequence of Corynebacterium casei LMG S-19264T (=DSM 44701T), isolated from a smear-ripened cheese.</title>
        <authorList>
            <consortium name="US DOE Joint Genome Institute (JGI-PGF)"/>
            <person name="Walter F."/>
            <person name="Albersmeier A."/>
            <person name="Kalinowski J."/>
            <person name="Ruckert C."/>
        </authorList>
    </citation>
    <scope>NUCLEOTIDE SEQUENCE</scope>
    <source>
        <strain evidence="5">JCM 3091</strain>
    </source>
</reference>
<accession>A0A8J3FK35</accession>
<dbReference type="RefSeq" id="WP_189114494.1">
    <property type="nucleotide sequence ID" value="NZ_BMQC01000008.1"/>
</dbReference>
<comment type="caution">
    <text evidence="5">The sequence shown here is derived from an EMBL/GenBank/DDBJ whole genome shotgun (WGS) entry which is preliminary data.</text>
</comment>
<feature type="compositionally biased region" description="Pro residues" evidence="1">
    <location>
        <begin position="341"/>
        <end position="359"/>
    </location>
</feature>
<keyword evidence="2" id="KW-0472">Membrane</keyword>
<dbReference type="InterPro" id="IPR052196">
    <property type="entry name" value="Bact_Kbp"/>
</dbReference>
<keyword evidence="3" id="KW-0732">Signal</keyword>
<organism evidence="5 6">
    <name type="scientific">Pilimelia terevasa</name>
    <dbReference type="NCBI Taxonomy" id="53372"/>
    <lineage>
        <taxon>Bacteria</taxon>
        <taxon>Bacillati</taxon>
        <taxon>Actinomycetota</taxon>
        <taxon>Actinomycetes</taxon>
        <taxon>Micromonosporales</taxon>
        <taxon>Micromonosporaceae</taxon>
        <taxon>Pilimelia</taxon>
    </lineage>
</organism>
<gene>
    <name evidence="5" type="ORF">GCM10010124_25320</name>
</gene>
<feature type="region of interest" description="Disordered" evidence="1">
    <location>
        <begin position="754"/>
        <end position="842"/>
    </location>
</feature>
<feature type="chain" id="PRO_5035306072" description="LysM domain-containing protein" evidence="3">
    <location>
        <begin position="28"/>
        <end position="1090"/>
    </location>
</feature>
<dbReference type="InterPro" id="IPR005158">
    <property type="entry name" value="BTAD"/>
</dbReference>
<dbReference type="SMART" id="SM01043">
    <property type="entry name" value="BTAD"/>
    <property type="match status" value="1"/>
</dbReference>
<dbReference type="PANTHER" id="PTHR34700:SF4">
    <property type="entry name" value="PHAGE-LIKE ELEMENT PBSX PROTEIN XKDP"/>
    <property type="match status" value="1"/>
</dbReference>
<keyword evidence="2" id="KW-0812">Transmembrane</keyword>
<evidence type="ECO:0000256" key="1">
    <source>
        <dbReference type="SAM" id="MobiDB-lite"/>
    </source>
</evidence>
<dbReference type="InterPro" id="IPR018392">
    <property type="entry name" value="LysM"/>
</dbReference>
<proteinExistence type="predicted"/>
<keyword evidence="6" id="KW-1185">Reference proteome</keyword>
<feature type="domain" description="LysM" evidence="4">
    <location>
        <begin position="248"/>
        <end position="304"/>
    </location>
</feature>
<dbReference type="EMBL" id="BMQC01000008">
    <property type="protein sequence ID" value="GGK31468.1"/>
    <property type="molecule type" value="Genomic_DNA"/>
</dbReference>
<evidence type="ECO:0000313" key="6">
    <source>
        <dbReference type="Proteomes" id="UP000662200"/>
    </source>
</evidence>
<dbReference type="AlphaFoldDB" id="A0A8J3FK35"/>
<reference evidence="5" key="2">
    <citation type="submission" date="2020-09" db="EMBL/GenBank/DDBJ databases">
        <authorList>
            <person name="Sun Q."/>
            <person name="Ohkuma M."/>
        </authorList>
    </citation>
    <scope>NUCLEOTIDE SEQUENCE</scope>
    <source>
        <strain evidence="5">JCM 3091</strain>
    </source>
</reference>
<feature type="transmembrane region" description="Helical" evidence="2">
    <location>
        <begin position="51"/>
        <end position="76"/>
    </location>
</feature>
<keyword evidence="2" id="KW-1133">Transmembrane helix</keyword>
<evidence type="ECO:0000313" key="5">
    <source>
        <dbReference type="EMBL" id="GGK31468.1"/>
    </source>
</evidence>